<dbReference type="RefSeq" id="WP_061417551.1">
    <property type="nucleotide sequence ID" value="NZ_KQ969037.1"/>
</dbReference>
<dbReference type="InterPro" id="IPR014825">
    <property type="entry name" value="DNA_alkylation"/>
</dbReference>
<dbReference type="SUPFAM" id="SSF48371">
    <property type="entry name" value="ARM repeat"/>
    <property type="match status" value="1"/>
</dbReference>
<protein>
    <submittedName>
        <fullName evidence="1">DNA alkylation repair enzyme</fullName>
    </submittedName>
</protein>
<dbReference type="Proteomes" id="UP000070541">
    <property type="component" value="Unassembled WGS sequence"/>
</dbReference>
<name>A0A139M930_STROR</name>
<dbReference type="PANTHER" id="PTHR34070:SF1">
    <property type="entry name" value="DNA ALKYLATION REPAIR PROTEIN"/>
    <property type="match status" value="1"/>
</dbReference>
<proteinExistence type="predicted"/>
<dbReference type="CDD" id="cd07064">
    <property type="entry name" value="AlkD_like_1"/>
    <property type="match status" value="1"/>
</dbReference>
<accession>A0A139M930</accession>
<dbReference type="AlphaFoldDB" id="A0A139M930"/>
<gene>
    <name evidence="1" type="ORF">SORDD05_01053</name>
</gene>
<dbReference type="Gene3D" id="1.20.1660.10">
    <property type="entry name" value="Hypothetical protein (EF3068)"/>
    <property type="match status" value="1"/>
</dbReference>
<dbReference type="PANTHER" id="PTHR34070">
    <property type="entry name" value="ARMADILLO-TYPE FOLD"/>
    <property type="match status" value="1"/>
</dbReference>
<dbReference type="EMBL" id="LQOG01000030">
    <property type="protein sequence ID" value="KXT60174.1"/>
    <property type="molecule type" value="Genomic_DNA"/>
</dbReference>
<comment type="caution">
    <text evidence="1">The sequence shown here is derived from an EMBL/GenBank/DDBJ whole genome shotgun (WGS) entry which is preliminary data.</text>
</comment>
<dbReference type="Pfam" id="PF08713">
    <property type="entry name" value="DNA_alkylation"/>
    <property type="match status" value="1"/>
</dbReference>
<dbReference type="Gene3D" id="1.25.40.290">
    <property type="entry name" value="ARM repeat domains"/>
    <property type="match status" value="1"/>
</dbReference>
<evidence type="ECO:0000313" key="2">
    <source>
        <dbReference type="Proteomes" id="UP000070541"/>
    </source>
</evidence>
<evidence type="ECO:0000313" key="1">
    <source>
        <dbReference type="EMBL" id="KXT60174.1"/>
    </source>
</evidence>
<organism evidence="1 2">
    <name type="scientific">Streptococcus oralis</name>
    <dbReference type="NCBI Taxonomy" id="1303"/>
    <lineage>
        <taxon>Bacteria</taxon>
        <taxon>Bacillati</taxon>
        <taxon>Bacillota</taxon>
        <taxon>Bacilli</taxon>
        <taxon>Lactobacillales</taxon>
        <taxon>Streptococcaceae</taxon>
        <taxon>Streptococcus</taxon>
    </lineage>
</organism>
<dbReference type="PATRIC" id="fig|1303.76.peg.1099"/>
<reference evidence="1 2" key="1">
    <citation type="submission" date="2016-01" db="EMBL/GenBank/DDBJ databases">
        <title>Highly variable Streptococcus oralis are common among viridans streptococci isolated from primates.</title>
        <authorList>
            <person name="Denapaite D."/>
            <person name="Rieger M."/>
            <person name="Koendgen S."/>
            <person name="Brueckner R."/>
            <person name="Ochigava I."/>
            <person name="Kappeler P."/>
            <person name="Maetz-Rensing K."/>
            <person name="Leendertz F."/>
            <person name="Hakenbeck R."/>
        </authorList>
    </citation>
    <scope>NUCLEOTIDE SEQUENCE [LARGE SCALE GENOMIC DNA]</scope>
    <source>
        <strain evidence="1 2">DD05</strain>
    </source>
</reference>
<dbReference type="InterPro" id="IPR016024">
    <property type="entry name" value="ARM-type_fold"/>
</dbReference>
<sequence length="218" mass="25603">MSLADIVEKLEAAKNPEKAGPMEAYMRHQFSFLGIAAPERNVLYKKYFPSAKKTKIIDWDFVDTCWEKEPREYQYVAANYLKAMQSYLTKDDLPKLEHLVVTKSWWDTVDILDRVVGSLVADHPELEEVILKWSLSDNIWLRRVAIDHQLLRKEKTDVRLMEKILLNNLDQTEFFINKAIGWALRDYSKTNPDWVASFIEKNKEKMAELSIKEASKYL</sequence>